<dbReference type="KEGG" id="als:DJ013_01925"/>
<sequence length="360" mass="39798">MEGDNIPRIGISIGDINGIGPEVIIKALSSSSINKICTPVIYGSAKHLSKYKNLLGYNDWLFSTVQNTRQLNKKQINLINCYEGPNFELSLGTVQKEAGQLAFQALDRATQDLKNGYIEALVTAPISKDNTQGEGFKFPGHTEYLANEFQAEEVLMFLVSEELRLGVVTGHIPIEQVKKNITKKQIKAKLDLMLNSLKVDFKIQKPKIAVLGLNPHAGENGLLGKEEIEIIEPLINEYRKKGTLVFGTFPSDGFFATQQWKQFDAVLAMYHDQGLTPFKMLAFDSGVNFTAGLSAVRTSPDHGTAFDLAGKGEADSGSMLHAIFSAVEIYKNRAEYKELTENAISPVKIQRIIKSSKEKK</sequence>
<accession>A0A2Z4G772</accession>
<evidence type="ECO:0000256" key="3">
    <source>
        <dbReference type="ARBA" id="ARBA00023027"/>
    </source>
</evidence>
<dbReference type="GO" id="GO:0016491">
    <property type="term" value="F:oxidoreductase activity"/>
    <property type="evidence" value="ECO:0007669"/>
    <property type="project" value="UniProtKB-KW"/>
</dbReference>
<keyword evidence="2" id="KW-0560">Oxidoreductase</keyword>
<dbReference type="OrthoDB" id="9801783at2"/>
<keyword evidence="5" id="KW-1185">Reference proteome</keyword>
<keyword evidence="1" id="KW-0479">Metal-binding</keyword>
<reference evidence="4 5" key="1">
    <citation type="submission" date="2018-05" db="EMBL/GenBank/DDBJ databases">
        <title>Complete genome sequence of Arcticibacterium luteifluviistationis SM1504T, a cytophagaceae bacterium isolated from Arctic surface seawater.</title>
        <authorList>
            <person name="Li Y."/>
            <person name="Qin Q.-L."/>
        </authorList>
    </citation>
    <scope>NUCLEOTIDE SEQUENCE [LARGE SCALE GENOMIC DNA]</scope>
    <source>
        <strain evidence="4 5">SM1504</strain>
    </source>
</reference>
<dbReference type="Pfam" id="PF04166">
    <property type="entry name" value="PdxA"/>
    <property type="match status" value="1"/>
</dbReference>
<keyword evidence="3" id="KW-0520">NAD</keyword>
<dbReference type="InterPro" id="IPR005255">
    <property type="entry name" value="PdxA_fam"/>
</dbReference>
<dbReference type="PANTHER" id="PTHR30004">
    <property type="entry name" value="4-HYDROXYTHREONINE-4-PHOSPHATE DEHYDROGENASE"/>
    <property type="match status" value="1"/>
</dbReference>
<protein>
    <submittedName>
        <fullName evidence="4">4-hydroxythreonine-4-phosphate dehydrogenase PdxA</fullName>
    </submittedName>
</protein>
<dbReference type="Proteomes" id="UP000249873">
    <property type="component" value="Chromosome"/>
</dbReference>
<evidence type="ECO:0000256" key="2">
    <source>
        <dbReference type="ARBA" id="ARBA00023002"/>
    </source>
</evidence>
<dbReference type="GO" id="GO:0051287">
    <property type="term" value="F:NAD binding"/>
    <property type="evidence" value="ECO:0007669"/>
    <property type="project" value="InterPro"/>
</dbReference>
<dbReference type="GO" id="GO:0046872">
    <property type="term" value="F:metal ion binding"/>
    <property type="evidence" value="ECO:0007669"/>
    <property type="project" value="UniProtKB-KW"/>
</dbReference>
<evidence type="ECO:0000256" key="1">
    <source>
        <dbReference type="ARBA" id="ARBA00022723"/>
    </source>
</evidence>
<dbReference type="EMBL" id="CP029480">
    <property type="protein sequence ID" value="AWV96999.1"/>
    <property type="molecule type" value="Genomic_DNA"/>
</dbReference>
<dbReference type="SUPFAM" id="SSF53659">
    <property type="entry name" value="Isocitrate/Isopropylmalate dehydrogenase-like"/>
    <property type="match status" value="1"/>
</dbReference>
<gene>
    <name evidence="4" type="primary">pdxA</name>
    <name evidence="4" type="ORF">DJ013_01925</name>
</gene>
<dbReference type="NCBIfam" id="TIGR00557">
    <property type="entry name" value="pdxA"/>
    <property type="match status" value="1"/>
</dbReference>
<evidence type="ECO:0000313" key="4">
    <source>
        <dbReference type="EMBL" id="AWV96999.1"/>
    </source>
</evidence>
<organism evidence="4 5">
    <name type="scientific">Arcticibacterium luteifluviistationis</name>
    <dbReference type="NCBI Taxonomy" id="1784714"/>
    <lineage>
        <taxon>Bacteria</taxon>
        <taxon>Pseudomonadati</taxon>
        <taxon>Bacteroidota</taxon>
        <taxon>Cytophagia</taxon>
        <taxon>Cytophagales</taxon>
        <taxon>Leadbetterellaceae</taxon>
        <taxon>Arcticibacterium</taxon>
    </lineage>
</organism>
<proteinExistence type="predicted"/>
<dbReference type="PANTHER" id="PTHR30004:SF6">
    <property type="entry name" value="D-THREONATE 4-PHOSPHATE DEHYDROGENASE"/>
    <property type="match status" value="1"/>
</dbReference>
<name>A0A2Z4G772_9BACT</name>
<dbReference type="Gene3D" id="3.40.718.10">
    <property type="entry name" value="Isopropylmalate Dehydrogenase"/>
    <property type="match status" value="1"/>
</dbReference>
<dbReference type="RefSeq" id="WP_111370101.1">
    <property type="nucleotide sequence ID" value="NZ_CP029480.1"/>
</dbReference>
<evidence type="ECO:0000313" key="5">
    <source>
        <dbReference type="Proteomes" id="UP000249873"/>
    </source>
</evidence>
<dbReference type="AlphaFoldDB" id="A0A2Z4G772"/>